<accession>A0AAN7W8D1</accession>
<keyword evidence="1" id="KW-0863">Zinc-finger</keyword>
<keyword evidence="1" id="KW-0862">Zinc</keyword>
<evidence type="ECO:0000259" key="3">
    <source>
        <dbReference type="PROSITE" id="PS50157"/>
    </source>
</evidence>
<dbReference type="InterPro" id="IPR013087">
    <property type="entry name" value="Znf_C2H2_type"/>
</dbReference>
<feature type="region of interest" description="Disordered" evidence="2">
    <location>
        <begin position="185"/>
        <end position="222"/>
    </location>
</feature>
<dbReference type="Proteomes" id="UP001310594">
    <property type="component" value="Unassembled WGS sequence"/>
</dbReference>
<organism evidence="4 5">
    <name type="scientific">Elasticomyces elasticus</name>
    <dbReference type="NCBI Taxonomy" id="574655"/>
    <lineage>
        <taxon>Eukaryota</taxon>
        <taxon>Fungi</taxon>
        <taxon>Dikarya</taxon>
        <taxon>Ascomycota</taxon>
        <taxon>Pezizomycotina</taxon>
        <taxon>Dothideomycetes</taxon>
        <taxon>Dothideomycetidae</taxon>
        <taxon>Mycosphaerellales</taxon>
        <taxon>Teratosphaeriaceae</taxon>
        <taxon>Elasticomyces</taxon>
    </lineage>
</organism>
<evidence type="ECO:0000313" key="5">
    <source>
        <dbReference type="Proteomes" id="UP001310594"/>
    </source>
</evidence>
<feature type="compositionally biased region" description="Polar residues" evidence="2">
    <location>
        <begin position="256"/>
        <end position="267"/>
    </location>
</feature>
<dbReference type="EMBL" id="JAVRQU010000005">
    <property type="protein sequence ID" value="KAK5702728.1"/>
    <property type="molecule type" value="Genomic_DNA"/>
</dbReference>
<feature type="compositionally biased region" description="Low complexity" evidence="2">
    <location>
        <begin position="287"/>
        <end position="296"/>
    </location>
</feature>
<dbReference type="GO" id="GO:0008270">
    <property type="term" value="F:zinc ion binding"/>
    <property type="evidence" value="ECO:0007669"/>
    <property type="project" value="UniProtKB-KW"/>
</dbReference>
<feature type="region of interest" description="Disordered" evidence="2">
    <location>
        <begin position="21"/>
        <end position="46"/>
    </location>
</feature>
<feature type="region of interest" description="Disordered" evidence="2">
    <location>
        <begin position="111"/>
        <end position="131"/>
    </location>
</feature>
<dbReference type="AlphaFoldDB" id="A0AAN7W8D1"/>
<feature type="compositionally biased region" description="Low complexity" evidence="2">
    <location>
        <begin position="203"/>
        <end position="213"/>
    </location>
</feature>
<keyword evidence="1" id="KW-0479">Metal-binding</keyword>
<feature type="compositionally biased region" description="Polar residues" evidence="2">
    <location>
        <begin position="119"/>
        <end position="131"/>
    </location>
</feature>
<proteinExistence type="predicted"/>
<evidence type="ECO:0000256" key="1">
    <source>
        <dbReference type="PROSITE-ProRule" id="PRU00042"/>
    </source>
</evidence>
<feature type="region of interest" description="Disordered" evidence="2">
    <location>
        <begin position="236"/>
        <end position="296"/>
    </location>
</feature>
<dbReference type="PROSITE" id="PS50157">
    <property type="entry name" value="ZINC_FINGER_C2H2_2"/>
    <property type="match status" value="1"/>
</dbReference>
<evidence type="ECO:0000313" key="4">
    <source>
        <dbReference type="EMBL" id="KAK5702728.1"/>
    </source>
</evidence>
<dbReference type="PROSITE" id="PS00028">
    <property type="entry name" value="ZINC_FINGER_C2H2_1"/>
    <property type="match status" value="1"/>
</dbReference>
<feature type="domain" description="C2H2-type" evidence="3">
    <location>
        <begin position="148"/>
        <end position="170"/>
    </location>
</feature>
<reference evidence="4" key="1">
    <citation type="submission" date="2023-08" db="EMBL/GenBank/DDBJ databases">
        <title>Black Yeasts Isolated from many extreme environments.</title>
        <authorList>
            <person name="Coleine C."/>
            <person name="Stajich J.E."/>
            <person name="Selbmann L."/>
        </authorList>
    </citation>
    <scope>NUCLEOTIDE SEQUENCE</scope>
    <source>
        <strain evidence="4">CCFEE 5810</strain>
    </source>
</reference>
<sequence length="296" mass="32126">MFTTLNDIQELADVVVSTSPVLSPYNSDEEPSDYYSDEDPIADNGMDMRDMDTRLDSCETPVAGRSHRRAPSIPVAHSVHGHHHAGTPQNTTARDETHAAMAVNSASTSFDSAAHRVSTPDTHYSSDSNDLSQSEYGLMTTQDRSFTFGCPICPKGFNRSHELGMHILAHEDICHTFDQAHGAKHACQPQTTSAPNMPSGKVQTRTQKQQQQKYDTGNPAGVITSQAPVLRSLQHAQGQAGLGRRLRENPAAVGRGQNSRHYASQTAKKTEHHTTSLAESDSDSESDLSSSTNGRC</sequence>
<protein>
    <recommendedName>
        <fullName evidence="3">C2H2-type domain-containing protein</fullName>
    </recommendedName>
</protein>
<name>A0AAN7W8D1_9PEZI</name>
<evidence type="ECO:0000256" key="2">
    <source>
        <dbReference type="SAM" id="MobiDB-lite"/>
    </source>
</evidence>
<gene>
    <name evidence="4" type="ORF">LTR97_003674</name>
</gene>
<comment type="caution">
    <text evidence="4">The sequence shown here is derived from an EMBL/GenBank/DDBJ whole genome shotgun (WGS) entry which is preliminary data.</text>
</comment>
<feature type="compositionally biased region" description="Acidic residues" evidence="2">
    <location>
        <begin position="27"/>
        <end position="41"/>
    </location>
</feature>